<evidence type="ECO:0000313" key="2">
    <source>
        <dbReference type="EMBL" id="CAB5224300.1"/>
    </source>
</evidence>
<protein>
    <submittedName>
        <fullName evidence="2">Uncharacterized protein</fullName>
    </submittedName>
</protein>
<reference evidence="2" key="1">
    <citation type="submission" date="2020-05" db="EMBL/GenBank/DDBJ databases">
        <authorList>
            <person name="Chiriac C."/>
            <person name="Salcher M."/>
            <person name="Ghai R."/>
            <person name="Kavagutti S V."/>
        </authorList>
    </citation>
    <scope>NUCLEOTIDE SEQUENCE</scope>
</reference>
<name>A0A6J7X5C1_9CAUD</name>
<keyword evidence="1" id="KW-1133">Transmembrane helix</keyword>
<keyword evidence="1" id="KW-0812">Transmembrane</keyword>
<keyword evidence="1" id="KW-0472">Membrane</keyword>
<feature type="transmembrane region" description="Helical" evidence="1">
    <location>
        <begin position="33"/>
        <end position="52"/>
    </location>
</feature>
<dbReference type="EMBL" id="LR798333">
    <property type="protein sequence ID" value="CAB5224300.1"/>
    <property type="molecule type" value="Genomic_DNA"/>
</dbReference>
<feature type="transmembrane region" description="Helical" evidence="1">
    <location>
        <begin position="7"/>
        <end position="27"/>
    </location>
</feature>
<evidence type="ECO:0000256" key="1">
    <source>
        <dbReference type="SAM" id="Phobius"/>
    </source>
</evidence>
<organism evidence="2">
    <name type="scientific">uncultured Caudovirales phage</name>
    <dbReference type="NCBI Taxonomy" id="2100421"/>
    <lineage>
        <taxon>Viruses</taxon>
        <taxon>Duplodnaviria</taxon>
        <taxon>Heunggongvirae</taxon>
        <taxon>Uroviricota</taxon>
        <taxon>Caudoviricetes</taxon>
        <taxon>Peduoviridae</taxon>
        <taxon>Maltschvirus</taxon>
        <taxon>Maltschvirus maltsch</taxon>
    </lineage>
</organism>
<proteinExistence type="predicted"/>
<accession>A0A6J7X5C1</accession>
<gene>
    <name evidence="2" type="ORF">UFOVP394_46</name>
</gene>
<sequence>MIKTIILDLIGGAWTILGLLFAVVVLPEGQTQQTMAALFIGLTVVWIATGPLRWRD</sequence>